<dbReference type="SUPFAM" id="SSF111331">
    <property type="entry name" value="NAD kinase/diacylglycerol kinase-like"/>
    <property type="match status" value="1"/>
</dbReference>
<dbReference type="GO" id="GO:0046512">
    <property type="term" value="P:sphingosine biosynthetic process"/>
    <property type="evidence" value="ECO:0007669"/>
    <property type="project" value="TreeGrafter"/>
</dbReference>
<evidence type="ECO:0000313" key="3">
    <source>
        <dbReference type="Proteomes" id="UP000800040"/>
    </source>
</evidence>
<accession>A0A6A5JWG8</accession>
<keyword evidence="3" id="KW-1185">Reference proteome</keyword>
<dbReference type="InterPro" id="IPR017438">
    <property type="entry name" value="ATP-NAD_kinase_N"/>
</dbReference>
<reference evidence="2" key="1">
    <citation type="submission" date="2020-01" db="EMBL/GenBank/DDBJ databases">
        <authorList>
            <consortium name="DOE Joint Genome Institute"/>
            <person name="Haridas S."/>
            <person name="Albert R."/>
            <person name="Binder M."/>
            <person name="Bloem J."/>
            <person name="Labutti K."/>
            <person name="Salamov A."/>
            <person name="Andreopoulos B."/>
            <person name="Baker S.E."/>
            <person name="Barry K."/>
            <person name="Bills G."/>
            <person name="Bluhm B.H."/>
            <person name="Cannon C."/>
            <person name="Castanera R."/>
            <person name="Culley D.E."/>
            <person name="Daum C."/>
            <person name="Ezra D."/>
            <person name="Gonzalez J.B."/>
            <person name="Henrissat B."/>
            <person name="Kuo A."/>
            <person name="Liang C."/>
            <person name="Lipzen A."/>
            <person name="Lutzoni F."/>
            <person name="Magnuson J."/>
            <person name="Mondo S."/>
            <person name="Nolan M."/>
            <person name="Ohm R."/>
            <person name="Pangilinan J."/>
            <person name="Park H.-J."/>
            <person name="Ramirez L."/>
            <person name="Alfaro M."/>
            <person name="Sun H."/>
            <person name="Tritt A."/>
            <person name="Yoshinaga Y."/>
            <person name="Zwiers L.-H."/>
            <person name="Turgeon B.G."/>
            <person name="Goodwin S.B."/>
            <person name="Spatafora J.W."/>
            <person name="Crous P.W."/>
            <person name="Grigoriev I.V."/>
        </authorList>
    </citation>
    <scope>NUCLEOTIDE SEQUENCE</scope>
    <source>
        <strain evidence="2">P77</strain>
    </source>
</reference>
<dbReference type="EMBL" id="ML975481">
    <property type="protein sequence ID" value="KAF1828938.1"/>
    <property type="molecule type" value="Genomic_DNA"/>
</dbReference>
<dbReference type="Gene3D" id="3.40.50.10330">
    <property type="entry name" value="Probable inorganic polyphosphate/atp-NAD kinase, domain 1"/>
    <property type="match status" value="1"/>
</dbReference>
<organism evidence="2 3">
    <name type="scientific">Decorospora gaudefroyi</name>
    <dbReference type="NCBI Taxonomy" id="184978"/>
    <lineage>
        <taxon>Eukaryota</taxon>
        <taxon>Fungi</taxon>
        <taxon>Dikarya</taxon>
        <taxon>Ascomycota</taxon>
        <taxon>Pezizomycotina</taxon>
        <taxon>Dothideomycetes</taxon>
        <taxon>Pleosporomycetidae</taxon>
        <taxon>Pleosporales</taxon>
        <taxon>Pleosporineae</taxon>
        <taxon>Pleosporaceae</taxon>
        <taxon>Decorospora</taxon>
    </lineage>
</organism>
<dbReference type="GO" id="GO:0016020">
    <property type="term" value="C:membrane"/>
    <property type="evidence" value="ECO:0007669"/>
    <property type="project" value="TreeGrafter"/>
</dbReference>
<dbReference type="GO" id="GO:0005737">
    <property type="term" value="C:cytoplasm"/>
    <property type="evidence" value="ECO:0007669"/>
    <property type="project" value="TreeGrafter"/>
</dbReference>
<dbReference type="PANTHER" id="PTHR12358">
    <property type="entry name" value="SPHINGOSINE KINASE"/>
    <property type="match status" value="1"/>
</dbReference>
<dbReference type="InterPro" id="IPR016064">
    <property type="entry name" value="NAD/diacylglycerol_kinase_sf"/>
</dbReference>
<feature type="domain" description="DAGKc" evidence="1">
    <location>
        <begin position="60"/>
        <end position="184"/>
    </location>
</feature>
<dbReference type="PROSITE" id="PS50146">
    <property type="entry name" value="DAGK"/>
    <property type="match status" value="1"/>
</dbReference>
<dbReference type="Gene3D" id="2.60.200.40">
    <property type="match status" value="1"/>
</dbReference>
<evidence type="ECO:0000313" key="2">
    <source>
        <dbReference type="EMBL" id="KAF1828938.1"/>
    </source>
</evidence>
<dbReference type="GO" id="GO:0001727">
    <property type="term" value="F:lipid kinase activity"/>
    <property type="evidence" value="ECO:0007669"/>
    <property type="project" value="TreeGrafter"/>
</dbReference>
<proteinExistence type="predicted"/>
<sequence length="416" mass="45711">MEFDHGDCLTVSMWTPSLDGTHYILIDLHVGAEENPTHAPMLLGTGTPKRLKSPGPDRTVELRETHIVLSTGSGSKRAVFFFEWAVRPILKKLYGEAEVAKMKVHTTESETSILELTNDVFFPRANTGKPLRIVLFSGDGGIVDLVNGLSSKPRSDAYIAPQVVLLPLGTANALYHSINVATEENKWGVHTLGSTTAKPLPIFTATFSPGARLLVDQARSSQALPKDEHGNGVLHGAVVCSWAVHASIVADTDTPEYRSHGVDRFKMAATEALHPSDGSPPHTYRGRISYLQDGTWHEIEEKEHAYVLATMVSNLERPFCVSPRSSPLDGSMHLVHLGPMDGDEVMRIMGLAYQGGKHVEEEGVRYESIDGLRIEVLEGEERWRRVCVDGKIVRVEEGGWVEVRKEKSSVLDIVVA</sequence>
<evidence type="ECO:0000259" key="1">
    <source>
        <dbReference type="PROSITE" id="PS50146"/>
    </source>
</evidence>
<dbReference type="Pfam" id="PF00781">
    <property type="entry name" value="DAGK_cat"/>
    <property type="match status" value="1"/>
</dbReference>
<dbReference type="OrthoDB" id="3853857at2759"/>
<dbReference type="InterPro" id="IPR001206">
    <property type="entry name" value="Diacylglycerol_kinase_cat_dom"/>
</dbReference>
<dbReference type="InterPro" id="IPR050187">
    <property type="entry name" value="Lipid_Phosphate_FormReg"/>
</dbReference>
<dbReference type="PANTHER" id="PTHR12358:SF108">
    <property type="entry name" value="DAGKC DOMAIN-CONTAINING PROTEIN"/>
    <property type="match status" value="1"/>
</dbReference>
<protein>
    <recommendedName>
        <fullName evidence="1">DAGKc domain-containing protein</fullName>
    </recommendedName>
</protein>
<name>A0A6A5JWG8_9PLEO</name>
<gene>
    <name evidence="2" type="ORF">BDW02DRAFT_574447</name>
</gene>
<dbReference type="Proteomes" id="UP000800040">
    <property type="component" value="Unassembled WGS sequence"/>
</dbReference>
<dbReference type="AlphaFoldDB" id="A0A6A5JWG8"/>